<protein>
    <recommendedName>
        <fullName evidence="5">PTS system mannitol-specific EIICB component</fullName>
        <ecNumber evidence="4">2.7.1.197</ecNumber>
    </recommendedName>
    <alternativeName>
        <fullName evidence="15">EIICB-Mtl</fullName>
    </alternativeName>
</protein>
<dbReference type="InterPro" id="IPR003501">
    <property type="entry name" value="PTS_EIIB_2/3"/>
</dbReference>
<feature type="transmembrane region" description="Helical" evidence="16">
    <location>
        <begin position="273"/>
        <end position="296"/>
    </location>
</feature>
<keyword evidence="9" id="KW-0762">Sugar transport</keyword>
<dbReference type="Pfam" id="PF02302">
    <property type="entry name" value="PTS_IIB"/>
    <property type="match status" value="1"/>
</dbReference>
<dbReference type="PANTHER" id="PTHR30181:SF2">
    <property type="entry name" value="PTS SYSTEM MANNITOL-SPECIFIC EIICBA COMPONENT"/>
    <property type="match status" value="1"/>
</dbReference>
<dbReference type="InterPro" id="IPR004718">
    <property type="entry name" value="PTS_IIC_mtl"/>
</dbReference>
<dbReference type="GO" id="GO:0009401">
    <property type="term" value="P:phosphoenolpyruvate-dependent sugar phosphotransferase system"/>
    <property type="evidence" value="ECO:0007669"/>
    <property type="project" value="UniProtKB-KW"/>
</dbReference>
<dbReference type="SUPFAM" id="SSF52794">
    <property type="entry name" value="PTS system IIB component-like"/>
    <property type="match status" value="1"/>
</dbReference>
<evidence type="ECO:0000259" key="18">
    <source>
        <dbReference type="PROSITE" id="PS51104"/>
    </source>
</evidence>
<dbReference type="GO" id="GO:0090563">
    <property type="term" value="F:protein-phosphocysteine-sugar phosphotransferase activity"/>
    <property type="evidence" value="ECO:0007669"/>
    <property type="project" value="TreeGrafter"/>
</dbReference>
<dbReference type="Proteomes" id="UP000199589">
    <property type="component" value="Unassembled WGS sequence"/>
</dbReference>
<evidence type="ECO:0000256" key="14">
    <source>
        <dbReference type="ARBA" id="ARBA00023136"/>
    </source>
</evidence>
<feature type="transmembrane region" description="Helical" evidence="16">
    <location>
        <begin position="316"/>
        <end position="339"/>
    </location>
</feature>
<sequence length="486" mass="50275">MQETKSRGGKSAIQRLGSYLSGMVMPNIGALIAWGILTALFIPDGFFPNEDFATMVGPMINYLIPLLIAYQGGSMVHGQRGAVVGVIATMGVILGAPDAPMLLGAMGVGPLGGYAIKVFDDIFSDKIPTGLEMLVNNFSSGIIGFILSLAAFVAIGPVFLALNNAMAAGVEWIIDANLLPFANVFIEPAKVLFLNNAINHGIFTPLGAQQTAETGRSIVYLLEANPGPGLGILLSYMVFGKGSAKSSSFGAVFIHFIGGIHEIYFPYVLMKPAMFLAAIAGGVSGTFTNVILGGALRSPASPGSIIAVLGATASGAYIAVISSVLVAAAASFAVGSLILKLDRSEDSEDALDEAIAKSSANKAQAKGQVTANDAGAVGAGDTPVGVDAVENNHVSKIIFACDAGMGSSAMGASLMKKKVKEADLNISVTNSSINNLQDEEGLLVITQEELTERASQRTPSAVHVSVDNFLGSPKYDEIVQKIKNQS</sequence>
<keyword evidence="10" id="KW-0808">Transferase</keyword>
<dbReference type="PANTHER" id="PTHR30181">
    <property type="entry name" value="MANNITOL PERMEASE IIC COMPONENT"/>
    <property type="match status" value="1"/>
</dbReference>
<gene>
    <name evidence="19" type="ORF">SAMN04488569_10295</name>
</gene>
<keyword evidence="8" id="KW-0597">Phosphoprotein</keyword>
<dbReference type="AlphaFoldDB" id="A0A1I3Z521"/>
<evidence type="ECO:0000256" key="13">
    <source>
        <dbReference type="ARBA" id="ARBA00022989"/>
    </source>
</evidence>
<dbReference type="Gene3D" id="3.40.50.2300">
    <property type="match status" value="1"/>
</dbReference>
<dbReference type="NCBIfam" id="TIGR00851">
    <property type="entry name" value="mtlA"/>
    <property type="match status" value="1"/>
</dbReference>
<dbReference type="Pfam" id="PF02378">
    <property type="entry name" value="PTS_EIIC"/>
    <property type="match status" value="1"/>
</dbReference>
<evidence type="ECO:0000256" key="3">
    <source>
        <dbReference type="ARBA" id="ARBA00004651"/>
    </source>
</evidence>
<evidence type="ECO:0000259" key="17">
    <source>
        <dbReference type="PROSITE" id="PS51099"/>
    </source>
</evidence>
<evidence type="ECO:0000256" key="6">
    <source>
        <dbReference type="ARBA" id="ARBA00022448"/>
    </source>
</evidence>
<keyword evidence="20" id="KW-1185">Reference proteome</keyword>
<name>A0A1I3Z521_9LACT</name>
<comment type="subcellular location">
    <subcellularLocation>
        <location evidence="3">Cell membrane</location>
        <topology evidence="3">Multi-pass membrane protein</topology>
    </subcellularLocation>
</comment>
<evidence type="ECO:0000313" key="20">
    <source>
        <dbReference type="Proteomes" id="UP000199589"/>
    </source>
</evidence>
<dbReference type="CDD" id="cd05567">
    <property type="entry name" value="PTS_IIB_mannitol"/>
    <property type="match status" value="1"/>
</dbReference>
<reference evidence="20" key="1">
    <citation type="submission" date="2016-10" db="EMBL/GenBank/DDBJ databases">
        <authorList>
            <person name="Varghese N."/>
            <person name="Submissions S."/>
        </authorList>
    </citation>
    <scope>NUCLEOTIDE SEQUENCE [LARGE SCALE GENOMIC DNA]</scope>
    <source>
        <strain evidence="20">DSM 16108</strain>
    </source>
</reference>
<evidence type="ECO:0000256" key="15">
    <source>
        <dbReference type="ARBA" id="ARBA00033349"/>
    </source>
</evidence>
<dbReference type="InterPro" id="IPR036095">
    <property type="entry name" value="PTS_EIIB-like_sf"/>
</dbReference>
<dbReference type="PROSITE" id="PS51099">
    <property type="entry name" value="PTS_EIIB_TYPE_2"/>
    <property type="match status" value="1"/>
</dbReference>
<keyword evidence="12 16" id="KW-0812">Transmembrane</keyword>
<keyword evidence="14 16" id="KW-0472">Membrane</keyword>
<dbReference type="EMBL" id="FOSJ01000029">
    <property type="protein sequence ID" value="SFK39070.1"/>
    <property type="molecule type" value="Genomic_DNA"/>
</dbReference>
<dbReference type="InterPro" id="IPR050893">
    <property type="entry name" value="Sugar_PTS"/>
</dbReference>
<dbReference type="EC" id="2.7.1.197" evidence="4"/>
<evidence type="ECO:0000256" key="2">
    <source>
        <dbReference type="ARBA" id="ARBA00002434"/>
    </source>
</evidence>
<keyword evidence="13 16" id="KW-1133">Transmembrane helix</keyword>
<evidence type="ECO:0000313" key="19">
    <source>
        <dbReference type="EMBL" id="SFK39070.1"/>
    </source>
</evidence>
<dbReference type="GO" id="GO:0022872">
    <property type="term" value="F:protein-N(PI)-phosphohistidine-mannitol phosphotransferase system transmembrane transporter activity"/>
    <property type="evidence" value="ECO:0007669"/>
    <property type="project" value="InterPro"/>
</dbReference>
<dbReference type="PROSITE" id="PS51104">
    <property type="entry name" value="PTS_EIIC_TYPE_2"/>
    <property type="match status" value="1"/>
</dbReference>
<dbReference type="InterPro" id="IPR029503">
    <property type="entry name" value="PTS_EIIB_mannitol"/>
</dbReference>
<evidence type="ECO:0000256" key="10">
    <source>
        <dbReference type="ARBA" id="ARBA00022679"/>
    </source>
</evidence>
<keyword evidence="6" id="KW-0813">Transport</keyword>
<evidence type="ECO:0000256" key="16">
    <source>
        <dbReference type="SAM" id="Phobius"/>
    </source>
</evidence>
<feature type="transmembrane region" description="Helical" evidence="16">
    <location>
        <begin position="142"/>
        <end position="162"/>
    </location>
</feature>
<evidence type="ECO:0000256" key="9">
    <source>
        <dbReference type="ARBA" id="ARBA00022597"/>
    </source>
</evidence>
<dbReference type="GO" id="GO:0005886">
    <property type="term" value="C:plasma membrane"/>
    <property type="evidence" value="ECO:0007669"/>
    <property type="project" value="UniProtKB-SubCell"/>
</dbReference>
<comment type="function">
    <text evidence="2">The phosphoenolpyruvate-dependent sugar phosphotransferase system (sugar PTS), a major carbohydrate active transport system, catalyzes the phosphorylation of incoming sugar substrates concomitantly with their translocation across the cell membrane. The enzyme II CmtAB PTS system is involved in D-mannitol transport.</text>
</comment>
<evidence type="ECO:0000256" key="8">
    <source>
        <dbReference type="ARBA" id="ARBA00022553"/>
    </source>
</evidence>
<dbReference type="OrthoDB" id="9814222at2"/>
<evidence type="ECO:0000256" key="7">
    <source>
        <dbReference type="ARBA" id="ARBA00022475"/>
    </source>
</evidence>
<dbReference type="RefSeq" id="WP_091897926.1">
    <property type="nucleotide sequence ID" value="NZ_FOSJ01000029.1"/>
</dbReference>
<accession>A0A1I3Z521</accession>
<evidence type="ECO:0000256" key="11">
    <source>
        <dbReference type="ARBA" id="ARBA00022683"/>
    </source>
</evidence>
<dbReference type="InterPro" id="IPR013014">
    <property type="entry name" value="PTS_EIIC_2"/>
</dbReference>
<dbReference type="InterPro" id="IPR013011">
    <property type="entry name" value="PTS_EIIB_2"/>
</dbReference>
<feature type="transmembrane region" description="Helical" evidence="16">
    <location>
        <begin position="20"/>
        <end position="40"/>
    </location>
</feature>
<feature type="domain" description="PTS EIIC type-2" evidence="18">
    <location>
        <begin position="16"/>
        <end position="340"/>
    </location>
</feature>
<evidence type="ECO:0000256" key="4">
    <source>
        <dbReference type="ARBA" id="ARBA00011909"/>
    </source>
</evidence>
<evidence type="ECO:0000256" key="1">
    <source>
        <dbReference type="ARBA" id="ARBA00001655"/>
    </source>
</evidence>
<evidence type="ECO:0000256" key="5">
    <source>
        <dbReference type="ARBA" id="ARBA00021825"/>
    </source>
</evidence>
<proteinExistence type="predicted"/>
<comment type="catalytic activity">
    <reaction evidence="1">
        <text>D-mannitol(out) + N(pros)-phospho-L-histidyl-[protein] = D-mannitol 1-phosphate(in) + L-histidyl-[protein]</text>
        <dbReference type="Rhea" id="RHEA:33363"/>
        <dbReference type="Rhea" id="RHEA-COMP:9745"/>
        <dbReference type="Rhea" id="RHEA-COMP:9746"/>
        <dbReference type="ChEBI" id="CHEBI:16899"/>
        <dbReference type="ChEBI" id="CHEBI:29979"/>
        <dbReference type="ChEBI" id="CHEBI:61381"/>
        <dbReference type="ChEBI" id="CHEBI:64837"/>
        <dbReference type="EC" id="2.7.1.197"/>
    </reaction>
</comment>
<dbReference type="InterPro" id="IPR003352">
    <property type="entry name" value="PTS_EIIC"/>
</dbReference>
<dbReference type="NCBIfam" id="NF011663">
    <property type="entry name" value="PRK15083.1"/>
    <property type="match status" value="1"/>
</dbReference>
<keyword evidence="11" id="KW-0598">Phosphotransferase system</keyword>
<organism evidence="19 20">
    <name type="scientific">Marinilactibacillus piezotolerans</name>
    <dbReference type="NCBI Taxonomy" id="258723"/>
    <lineage>
        <taxon>Bacteria</taxon>
        <taxon>Bacillati</taxon>
        <taxon>Bacillota</taxon>
        <taxon>Bacilli</taxon>
        <taxon>Lactobacillales</taxon>
        <taxon>Carnobacteriaceae</taxon>
        <taxon>Marinilactibacillus</taxon>
    </lineage>
</organism>
<evidence type="ECO:0000256" key="12">
    <source>
        <dbReference type="ARBA" id="ARBA00022692"/>
    </source>
</evidence>
<feature type="transmembrane region" description="Helical" evidence="16">
    <location>
        <begin position="82"/>
        <end position="103"/>
    </location>
</feature>
<feature type="domain" description="PTS EIIB type-2" evidence="17">
    <location>
        <begin position="395"/>
        <end position="486"/>
    </location>
</feature>
<feature type="transmembrane region" description="Helical" evidence="16">
    <location>
        <begin position="52"/>
        <end position="70"/>
    </location>
</feature>
<keyword evidence="7" id="KW-1003">Cell membrane</keyword>